<comment type="function">
    <text evidence="6">May play a role in fatty acid biosynthesis and insulin sensitivity.</text>
</comment>
<evidence type="ECO:0000256" key="3">
    <source>
        <dbReference type="ARBA" id="ARBA00022946"/>
    </source>
</evidence>
<dbReference type="SUPFAM" id="SSF52096">
    <property type="entry name" value="ClpP/crotonase"/>
    <property type="match status" value="1"/>
</dbReference>
<dbReference type="Gene3D" id="3.90.226.10">
    <property type="entry name" value="2-enoyl-CoA Hydratase, Chain A, domain 1"/>
    <property type="match status" value="1"/>
</dbReference>
<dbReference type="InterPro" id="IPR052377">
    <property type="entry name" value="Mitochondrial_ECH-domain"/>
</dbReference>
<evidence type="ECO:0000313" key="9">
    <source>
        <dbReference type="Proteomes" id="UP000285301"/>
    </source>
</evidence>
<organism evidence="8 9">
    <name type="scientific">Dinothrombium tinctorium</name>
    <dbReference type="NCBI Taxonomy" id="1965070"/>
    <lineage>
        <taxon>Eukaryota</taxon>
        <taxon>Metazoa</taxon>
        <taxon>Ecdysozoa</taxon>
        <taxon>Arthropoda</taxon>
        <taxon>Chelicerata</taxon>
        <taxon>Arachnida</taxon>
        <taxon>Acari</taxon>
        <taxon>Acariformes</taxon>
        <taxon>Trombidiformes</taxon>
        <taxon>Prostigmata</taxon>
        <taxon>Anystina</taxon>
        <taxon>Parasitengona</taxon>
        <taxon>Trombidioidea</taxon>
        <taxon>Trombidiidae</taxon>
        <taxon>Dinothrombium</taxon>
    </lineage>
</organism>
<protein>
    <recommendedName>
        <fullName evidence="7">Enoyl-CoA hydratase domain-containing protein 3, mitochondrial</fullName>
    </recommendedName>
</protein>
<dbReference type="EMBL" id="NCKU01008646">
    <property type="protein sequence ID" value="RWS01772.1"/>
    <property type="molecule type" value="Genomic_DNA"/>
</dbReference>
<name>A0A443QFI4_9ACAR</name>
<keyword evidence="5" id="KW-0496">Mitochondrion</keyword>
<evidence type="ECO:0000256" key="6">
    <source>
        <dbReference type="ARBA" id="ARBA00037410"/>
    </source>
</evidence>
<dbReference type="PANTHER" id="PTHR43602">
    <property type="match status" value="1"/>
</dbReference>
<dbReference type="STRING" id="1965070.A0A443QFI4"/>
<evidence type="ECO:0000256" key="2">
    <source>
        <dbReference type="ARBA" id="ARBA00022832"/>
    </source>
</evidence>
<dbReference type="AlphaFoldDB" id="A0A443QFI4"/>
<evidence type="ECO:0000256" key="5">
    <source>
        <dbReference type="ARBA" id="ARBA00023128"/>
    </source>
</evidence>
<keyword evidence="9" id="KW-1185">Reference proteome</keyword>
<evidence type="ECO:0000256" key="1">
    <source>
        <dbReference type="ARBA" id="ARBA00004173"/>
    </source>
</evidence>
<dbReference type="Pfam" id="PF00378">
    <property type="entry name" value="ECH_1"/>
    <property type="match status" value="1"/>
</dbReference>
<comment type="subcellular location">
    <subcellularLocation>
        <location evidence="1">Mitochondrion</location>
    </subcellularLocation>
</comment>
<dbReference type="Gene3D" id="1.10.12.10">
    <property type="entry name" value="Lyase 2-enoyl-coa Hydratase, Chain A, domain 2"/>
    <property type="match status" value="1"/>
</dbReference>
<keyword evidence="3" id="KW-0809">Transit peptide</keyword>
<proteinExistence type="predicted"/>
<dbReference type="GO" id="GO:0005739">
    <property type="term" value="C:mitochondrion"/>
    <property type="evidence" value="ECO:0007669"/>
    <property type="project" value="UniProtKB-SubCell"/>
</dbReference>
<dbReference type="OrthoDB" id="2139957at2759"/>
<evidence type="ECO:0000313" key="8">
    <source>
        <dbReference type="EMBL" id="RWS01772.1"/>
    </source>
</evidence>
<dbReference type="Proteomes" id="UP000285301">
    <property type="component" value="Unassembled WGS sequence"/>
</dbReference>
<keyword evidence="2" id="KW-0276">Fatty acid metabolism</keyword>
<dbReference type="InterPro" id="IPR001753">
    <property type="entry name" value="Enoyl-CoA_hydra/iso"/>
</dbReference>
<comment type="caution">
    <text evidence="8">The sequence shown here is derived from an EMBL/GenBank/DDBJ whole genome shotgun (WGS) entry which is preliminary data.</text>
</comment>
<reference evidence="8 9" key="1">
    <citation type="journal article" date="2018" name="Gigascience">
        <title>Genomes of trombidid mites reveal novel predicted allergens and laterally-transferred genes associated with secondary metabolism.</title>
        <authorList>
            <person name="Dong X."/>
            <person name="Chaisiri K."/>
            <person name="Xia D."/>
            <person name="Armstrong S.D."/>
            <person name="Fang Y."/>
            <person name="Donnelly M.J."/>
            <person name="Kadowaki T."/>
            <person name="McGarry J.W."/>
            <person name="Darby A.C."/>
            <person name="Makepeace B.L."/>
        </authorList>
    </citation>
    <scope>NUCLEOTIDE SEQUENCE [LARGE SCALE GENOMIC DNA]</scope>
    <source>
        <strain evidence="8">UoL-WK</strain>
    </source>
</reference>
<dbReference type="GO" id="GO:0006631">
    <property type="term" value="P:fatty acid metabolic process"/>
    <property type="evidence" value="ECO:0007669"/>
    <property type="project" value="UniProtKB-KW"/>
</dbReference>
<gene>
    <name evidence="8" type="ORF">B4U79_12365</name>
</gene>
<keyword evidence="4" id="KW-0443">Lipid metabolism</keyword>
<dbReference type="PANTHER" id="PTHR43602:SF1">
    <property type="entry name" value="ENOYL-COA HYDRATASE DOMAIN-CONTAINING PROTEIN 3, MITOCHONDRIAL"/>
    <property type="match status" value="1"/>
</dbReference>
<evidence type="ECO:0000256" key="7">
    <source>
        <dbReference type="ARBA" id="ARBA00040545"/>
    </source>
</evidence>
<feature type="non-terminal residue" evidence="8">
    <location>
        <position position="84"/>
    </location>
</feature>
<sequence length="84" mass="9331">MVFTGNFISAQDALRSGLISRVVARDNLEEETNSVVNAICSKSKSVLALGKKFFYEQMRDPLEIAYRKGSEVMVENLSLADAQE</sequence>
<dbReference type="InterPro" id="IPR014748">
    <property type="entry name" value="Enoyl-CoA_hydra_C"/>
</dbReference>
<dbReference type="InterPro" id="IPR029045">
    <property type="entry name" value="ClpP/crotonase-like_dom_sf"/>
</dbReference>
<accession>A0A443QFI4</accession>
<evidence type="ECO:0000256" key="4">
    <source>
        <dbReference type="ARBA" id="ARBA00023098"/>
    </source>
</evidence>
<dbReference type="GO" id="GO:0016836">
    <property type="term" value="F:hydro-lyase activity"/>
    <property type="evidence" value="ECO:0007669"/>
    <property type="project" value="TreeGrafter"/>
</dbReference>